<dbReference type="Gene3D" id="3.90.1720.10">
    <property type="entry name" value="endopeptidase domain like (from Nostoc punctiforme)"/>
    <property type="match status" value="1"/>
</dbReference>
<name>A0AAW6SXZ2_9BACI</name>
<dbReference type="EMBL" id="JAROYP010000006">
    <property type="protein sequence ID" value="MDH5161722.1"/>
    <property type="molecule type" value="Genomic_DNA"/>
</dbReference>
<dbReference type="AlphaFoldDB" id="A0AAW6SXZ2"/>
<protein>
    <submittedName>
        <fullName evidence="3">CHAP domain-containing protein</fullName>
    </submittedName>
</protein>
<reference evidence="3" key="1">
    <citation type="submission" date="2023-03" db="EMBL/GenBank/DDBJ databases">
        <title>Bacterial isolates from washroom surfaces on a university campus.</title>
        <authorList>
            <person name="Holman D.B."/>
            <person name="Gzyl K.E."/>
            <person name="Taheri A.E."/>
        </authorList>
    </citation>
    <scope>NUCLEOTIDE SEQUENCE</scope>
    <source>
        <strain evidence="3">RD03</strain>
    </source>
</reference>
<feature type="domain" description="Peptidase C51" evidence="2">
    <location>
        <begin position="201"/>
        <end position="340"/>
    </location>
</feature>
<dbReference type="InterPro" id="IPR007921">
    <property type="entry name" value="CHAP_dom"/>
</dbReference>
<dbReference type="RefSeq" id="WP_280616846.1">
    <property type="nucleotide sequence ID" value="NZ_JAROYP010000006.1"/>
</dbReference>
<dbReference type="SUPFAM" id="SSF109604">
    <property type="entry name" value="HD-domain/PDEase-like"/>
    <property type="match status" value="1"/>
</dbReference>
<keyword evidence="1" id="KW-0175">Coiled coil</keyword>
<evidence type="ECO:0000313" key="3">
    <source>
        <dbReference type="EMBL" id="MDH5161722.1"/>
    </source>
</evidence>
<dbReference type="Proteomes" id="UP001159179">
    <property type="component" value="Unassembled WGS sequence"/>
</dbReference>
<accession>A0AAW6SXZ2</accession>
<evidence type="ECO:0000256" key="1">
    <source>
        <dbReference type="SAM" id="Coils"/>
    </source>
</evidence>
<proteinExistence type="predicted"/>
<feature type="coiled-coil region" evidence="1">
    <location>
        <begin position="145"/>
        <end position="182"/>
    </location>
</feature>
<dbReference type="PROSITE" id="PS50911">
    <property type="entry name" value="CHAP"/>
    <property type="match status" value="1"/>
</dbReference>
<evidence type="ECO:0000313" key="4">
    <source>
        <dbReference type="Proteomes" id="UP001159179"/>
    </source>
</evidence>
<gene>
    <name evidence="3" type="ORF">P5X88_12290</name>
</gene>
<comment type="caution">
    <text evidence="3">The sequence shown here is derived from an EMBL/GenBank/DDBJ whole genome shotgun (WGS) entry which is preliminary data.</text>
</comment>
<dbReference type="InterPro" id="IPR038765">
    <property type="entry name" value="Papain-like_cys_pep_sf"/>
</dbReference>
<organism evidence="3 4">
    <name type="scientific">Heyndrickxia oleronia</name>
    <dbReference type="NCBI Taxonomy" id="38875"/>
    <lineage>
        <taxon>Bacteria</taxon>
        <taxon>Bacillati</taxon>
        <taxon>Bacillota</taxon>
        <taxon>Bacilli</taxon>
        <taxon>Bacillales</taxon>
        <taxon>Bacillaceae</taxon>
        <taxon>Heyndrickxia</taxon>
    </lineage>
</organism>
<dbReference type="SUPFAM" id="SSF54001">
    <property type="entry name" value="Cysteine proteinases"/>
    <property type="match status" value="1"/>
</dbReference>
<evidence type="ECO:0000259" key="2">
    <source>
        <dbReference type="PROSITE" id="PS50911"/>
    </source>
</evidence>
<sequence>MKSSRNRFKSIRVLVNEMLSNLDSSVIKQEASAQLYGVSSFASMLAMKRGLDTEIAAITGLLHNYYFYKTGVSYFPGINSAETVRPIIRDLSIFSKDEQLVILRAIFYQNQRNQVHGPYDEIIKDAIIIHKFFHNLDHTESHLDVHRLLNVLSELSIKMDEIEELRQNNDNAKIRNRYDKRRLLGDISEQLASQNIVGIPEDKLYQEICRYWPDSNIYKVLQGNWCAAFVYHCCMQAGILLPIRYPNGNHRLAGVGAFLEWAKLPETGFFHYDEQEKFTPQRGDIVIYEKLLSNNPHDHIGIVLNCDDKDILVAEGNKDNENYSSVLRRSRKHNILGYIRINNEYEFHFDGVYDPII</sequence>
<dbReference type="Pfam" id="PF05257">
    <property type="entry name" value="CHAP"/>
    <property type="match status" value="1"/>
</dbReference>